<evidence type="ECO:0000259" key="14">
    <source>
        <dbReference type="SMART" id="SM00478"/>
    </source>
</evidence>
<feature type="domain" description="HhH-GPD" evidence="14">
    <location>
        <begin position="121"/>
        <end position="270"/>
    </location>
</feature>
<dbReference type="GO" id="GO:0140078">
    <property type="term" value="F:class I DNA-(apurinic or apyrimidinic site) endonuclease activity"/>
    <property type="evidence" value="ECO:0007669"/>
    <property type="project" value="UniProtKB-EC"/>
</dbReference>
<dbReference type="GO" id="GO:0005739">
    <property type="term" value="C:mitochondrion"/>
    <property type="evidence" value="ECO:0007669"/>
    <property type="project" value="UniProtKB-SubCell"/>
</dbReference>
<evidence type="ECO:0000256" key="12">
    <source>
        <dbReference type="HAMAP-Rule" id="MF_03183"/>
    </source>
</evidence>
<dbReference type="SMART" id="SM00478">
    <property type="entry name" value="ENDO3c"/>
    <property type="match status" value="1"/>
</dbReference>
<dbReference type="VEuPathDB" id="AmoebaDB:FDP41_011453"/>
<dbReference type="EC" id="4.2.99.18" evidence="12"/>
<accession>A0A6A5BWQ7</accession>
<evidence type="ECO:0000256" key="4">
    <source>
        <dbReference type="ARBA" id="ARBA00022763"/>
    </source>
</evidence>
<dbReference type="CDD" id="cd00056">
    <property type="entry name" value="ENDO3c"/>
    <property type="match status" value="1"/>
</dbReference>
<dbReference type="GO" id="GO:0005634">
    <property type="term" value="C:nucleus"/>
    <property type="evidence" value="ECO:0007669"/>
    <property type="project" value="UniProtKB-SubCell"/>
</dbReference>
<evidence type="ECO:0000256" key="5">
    <source>
        <dbReference type="ARBA" id="ARBA00022801"/>
    </source>
</evidence>
<dbReference type="GO" id="GO:0046872">
    <property type="term" value="F:metal ion binding"/>
    <property type="evidence" value="ECO:0007669"/>
    <property type="project" value="UniProtKB-KW"/>
</dbReference>
<comment type="caution">
    <text evidence="12">Lacks conserved residue(s) required for the propagation of feature annotation.</text>
</comment>
<evidence type="ECO:0000256" key="10">
    <source>
        <dbReference type="ARBA" id="ARBA00023295"/>
    </source>
</evidence>
<dbReference type="FunFam" id="1.10.340.30:FF:000005">
    <property type="entry name" value="Endonuclease III-like protein 1"/>
    <property type="match status" value="1"/>
</dbReference>
<evidence type="ECO:0000256" key="1">
    <source>
        <dbReference type="ARBA" id="ARBA00008343"/>
    </source>
</evidence>
<dbReference type="GO" id="GO:0006289">
    <property type="term" value="P:nucleotide-excision repair"/>
    <property type="evidence" value="ECO:0007669"/>
    <property type="project" value="TreeGrafter"/>
</dbReference>
<keyword evidence="12" id="KW-0496">Mitochondrion</keyword>
<dbReference type="InterPro" id="IPR004036">
    <property type="entry name" value="Endonuclease-III-like_CS2"/>
</dbReference>
<dbReference type="Pfam" id="PF00633">
    <property type="entry name" value="HHH"/>
    <property type="match status" value="1"/>
</dbReference>
<dbReference type="PANTHER" id="PTHR43286">
    <property type="entry name" value="ENDONUCLEASE III-LIKE PROTEIN 1"/>
    <property type="match status" value="1"/>
</dbReference>
<feature type="region of interest" description="Disordered" evidence="13">
    <location>
        <begin position="294"/>
        <end position="320"/>
    </location>
</feature>
<keyword evidence="10 12" id="KW-0326">Glycosidase</keyword>
<keyword evidence="9 12" id="KW-0456">Lyase</keyword>
<evidence type="ECO:0000313" key="15">
    <source>
        <dbReference type="EMBL" id="KAF0982523.1"/>
    </source>
</evidence>
<gene>
    <name evidence="12" type="primary">NTH1</name>
    <name evidence="15" type="ORF">FDP41_011453</name>
</gene>
<organism evidence="15 16">
    <name type="scientific">Naegleria fowleri</name>
    <name type="common">Brain eating amoeba</name>
    <dbReference type="NCBI Taxonomy" id="5763"/>
    <lineage>
        <taxon>Eukaryota</taxon>
        <taxon>Discoba</taxon>
        <taxon>Heterolobosea</taxon>
        <taxon>Tetramitia</taxon>
        <taxon>Eutetramitia</taxon>
        <taxon>Vahlkampfiidae</taxon>
        <taxon>Naegleria</taxon>
    </lineage>
</organism>
<dbReference type="InterPro" id="IPR011257">
    <property type="entry name" value="DNA_glycosylase"/>
</dbReference>
<evidence type="ECO:0000256" key="11">
    <source>
        <dbReference type="ARBA" id="ARBA00044632"/>
    </source>
</evidence>
<dbReference type="SUPFAM" id="SSF48150">
    <property type="entry name" value="DNA-glycosylase"/>
    <property type="match status" value="1"/>
</dbReference>
<comment type="function">
    <text evidence="12">Bifunctional DNA N-glycosylase with associated apurinic/apyrimidinic (AP) lyase function that catalyzes the first step in base excision repair (BER), the primary repair pathway for the repair of oxidative DNA damage. The DNA N-glycosylase activity releases the damaged DNA base from DNA by cleaving the N-glycosidic bond, leaving an AP site. The AP lyase activity cleaves the phosphodiester bond 3' to the AP site by a beta-elimination. Primarily recognizes and repairs oxidative base damage of pyrimidines.</text>
</comment>
<proteinExistence type="inferred from homology"/>
<evidence type="ECO:0000256" key="9">
    <source>
        <dbReference type="ARBA" id="ARBA00023239"/>
    </source>
</evidence>
<dbReference type="EC" id="3.2.2.-" evidence="12"/>
<dbReference type="Gene3D" id="1.10.1670.10">
    <property type="entry name" value="Helix-hairpin-Helix base-excision DNA repair enzymes (C-terminal)"/>
    <property type="match status" value="1"/>
</dbReference>
<evidence type="ECO:0000256" key="7">
    <source>
        <dbReference type="ARBA" id="ARBA00023014"/>
    </source>
</evidence>
<dbReference type="GO" id="GO:0051539">
    <property type="term" value="F:4 iron, 4 sulfur cluster binding"/>
    <property type="evidence" value="ECO:0007669"/>
    <property type="project" value="UniProtKB-KW"/>
</dbReference>
<dbReference type="OrthoDB" id="2099276at2759"/>
<keyword evidence="3" id="KW-0479">Metal-binding</keyword>
<evidence type="ECO:0000256" key="13">
    <source>
        <dbReference type="SAM" id="MobiDB-lite"/>
    </source>
</evidence>
<dbReference type="InterPro" id="IPR023170">
    <property type="entry name" value="HhH_base_excis_C"/>
</dbReference>
<keyword evidence="8 12" id="KW-0234">DNA repair</keyword>
<dbReference type="GO" id="GO:0003677">
    <property type="term" value="F:DNA binding"/>
    <property type="evidence" value="ECO:0007669"/>
    <property type="project" value="UniProtKB-UniRule"/>
</dbReference>
<dbReference type="AlphaFoldDB" id="A0A6A5BWQ7"/>
<dbReference type="Proteomes" id="UP000444721">
    <property type="component" value="Unassembled WGS sequence"/>
</dbReference>
<dbReference type="EMBL" id="VFQX01000009">
    <property type="protein sequence ID" value="KAF0982523.1"/>
    <property type="molecule type" value="Genomic_DNA"/>
</dbReference>
<dbReference type="Pfam" id="PF00730">
    <property type="entry name" value="HhH-GPD"/>
    <property type="match status" value="1"/>
</dbReference>
<dbReference type="VEuPathDB" id="AmoebaDB:NF0029540"/>
<name>A0A6A5BWQ7_NAEFO</name>
<dbReference type="GO" id="GO:0006285">
    <property type="term" value="P:base-excision repair, AP site formation"/>
    <property type="evidence" value="ECO:0007669"/>
    <property type="project" value="UniProtKB-UniRule"/>
</dbReference>
<keyword evidence="6" id="KW-0408">Iron</keyword>
<comment type="catalytic activity">
    <reaction evidence="11 12">
        <text>2'-deoxyribonucleotide-(2'-deoxyribose 5'-phosphate)-2'-deoxyribonucleotide-DNA = a 3'-end 2'-deoxyribonucleotide-(2,3-dehydro-2,3-deoxyribose 5'-phosphate)-DNA + a 5'-end 5'-phospho-2'-deoxyribonucleoside-DNA + H(+)</text>
        <dbReference type="Rhea" id="RHEA:66592"/>
        <dbReference type="Rhea" id="RHEA-COMP:13180"/>
        <dbReference type="Rhea" id="RHEA-COMP:16897"/>
        <dbReference type="Rhea" id="RHEA-COMP:17067"/>
        <dbReference type="ChEBI" id="CHEBI:15378"/>
        <dbReference type="ChEBI" id="CHEBI:136412"/>
        <dbReference type="ChEBI" id="CHEBI:157695"/>
        <dbReference type="ChEBI" id="CHEBI:167181"/>
        <dbReference type="EC" id="4.2.99.18"/>
    </reaction>
</comment>
<comment type="caution">
    <text evidence="15">The sequence shown here is derived from an EMBL/GenBank/DDBJ whole genome shotgun (WGS) entry which is preliminary data.</text>
</comment>
<dbReference type="GO" id="GO:0000703">
    <property type="term" value="F:oxidized pyrimidine nucleobase lesion DNA N-glycosylase activity"/>
    <property type="evidence" value="ECO:0007669"/>
    <property type="project" value="UniProtKB-UniRule"/>
</dbReference>
<dbReference type="OMA" id="PDLEDTW"/>
<evidence type="ECO:0000313" key="16">
    <source>
        <dbReference type="Proteomes" id="UP000444721"/>
    </source>
</evidence>
<evidence type="ECO:0000256" key="2">
    <source>
        <dbReference type="ARBA" id="ARBA00022485"/>
    </source>
</evidence>
<comment type="subcellular location">
    <subcellularLocation>
        <location evidence="12">Nucleus</location>
    </subcellularLocation>
    <subcellularLocation>
        <location evidence="12">Mitochondrion</location>
    </subcellularLocation>
</comment>
<protein>
    <recommendedName>
        <fullName evidence="12">Endonuclease III homolog</fullName>
        <ecNumber evidence="12">3.2.2.-</ecNumber>
        <ecNumber evidence="12">4.2.99.18</ecNumber>
    </recommendedName>
    <alternativeName>
        <fullName evidence="12">Bifunctional DNA N-glycosylase/DNA-(apurinic or apyrimidinic site) lyase</fullName>
        <shortName evidence="12">DNA glycosylase/AP lyase</shortName>
    </alternativeName>
</protein>
<keyword evidence="5 12" id="KW-0378">Hydrolase</keyword>
<keyword evidence="4 12" id="KW-0227">DNA damage</keyword>
<dbReference type="InterPro" id="IPR000445">
    <property type="entry name" value="HhH_motif"/>
</dbReference>
<keyword evidence="7" id="KW-0411">Iron-sulfur</keyword>
<sequence>MITRKRKKSIPIEKSENHALPPLKSEDSIIAIEDLYATSSSNVCSSSLCTEQRNGEITKKEQQPHDDSEFMKKFKMEYYLIKEYRTANLTAPVDTMGCASLSDKDADEKVQRFQILVSLMLSSQTKDEITAKAIKKLKENNALSVSQMDELSEEEIQNLIYPVGFYKRKATYLKKVCKILKEKYDSDIPNDVKGLQSLPGVGPKMAYLCMSTAWKQVEGIGVDTHVHRISNRLGWVHTDTPEQTRKELESFVPREEWDVINHMLVGFGQTICKPIGPKCLDCVVNKTCQFYQNNKDKKSPKKKVKKEEEIDSSSSQDDQE</sequence>
<keyword evidence="2" id="KW-0004">4Fe-4S</keyword>
<dbReference type="PANTHER" id="PTHR43286:SF1">
    <property type="entry name" value="ENDONUCLEASE III-LIKE PROTEIN 1"/>
    <property type="match status" value="1"/>
</dbReference>
<reference evidence="15 16" key="1">
    <citation type="journal article" date="2019" name="Sci. Rep.">
        <title>Nanopore sequencing improves the draft genome of the human pathogenic amoeba Naegleria fowleri.</title>
        <authorList>
            <person name="Liechti N."/>
            <person name="Schurch N."/>
            <person name="Bruggmann R."/>
            <person name="Wittwer M."/>
        </authorList>
    </citation>
    <scope>NUCLEOTIDE SEQUENCE [LARGE SCALE GENOMIC DNA]</scope>
    <source>
        <strain evidence="15 16">ATCC 30894</strain>
    </source>
</reference>
<keyword evidence="16" id="KW-1185">Reference proteome</keyword>
<keyword evidence="12" id="KW-0539">Nucleus</keyword>
<evidence type="ECO:0000256" key="8">
    <source>
        <dbReference type="ARBA" id="ARBA00023204"/>
    </source>
</evidence>
<dbReference type="InterPro" id="IPR003265">
    <property type="entry name" value="HhH-GPD_domain"/>
</dbReference>
<dbReference type="Gene3D" id="1.10.340.30">
    <property type="entry name" value="Hypothetical protein, domain 2"/>
    <property type="match status" value="1"/>
</dbReference>
<dbReference type="InterPro" id="IPR030841">
    <property type="entry name" value="NTH1"/>
</dbReference>
<dbReference type="VEuPathDB" id="AmoebaDB:NfTy_018940"/>
<dbReference type="HAMAP" id="MF_03183">
    <property type="entry name" value="Endonuclease_III_Nth"/>
    <property type="match status" value="1"/>
</dbReference>
<evidence type="ECO:0000256" key="3">
    <source>
        <dbReference type="ARBA" id="ARBA00022723"/>
    </source>
</evidence>
<evidence type="ECO:0000256" key="6">
    <source>
        <dbReference type="ARBA" id="ARBA00023004"/>
    </source>
</evidence>
<dbReference type="PROSITE" id="PS01155">
    <property type="entry name" value="ENDONUCLEASE_III_2"/>
    <property type="match status" value="1"/>
</dbReference>
<comment type="similarity">
    <text evidence="1 12">Belongs to the Nth/MutY family.</text>
</comment>